<dbReference type="Proteomes" id="UP000664477">
    <property type="component" value="Unassembled WGS sequence"/>
</dbReference>
<evidence type="ECO:0000313" key="1">
    <source>
        <dbReference type="EMBL" id="MBO1915873.1"/>
    </source>
</evidence>
<protein>
    <submittedName>
        <fullName evidence="1">Uncharacterized protein</fullName>
    </submittedName>
</protein>
<dbReference type="AlphaFoldDB" id="A0A939NM00"/>
<gene>
    <name evidence="1" type="ORF">J4727_03515</name>
</gene>
<name>A0A939NM00_PRORE</name>
<accession>A0A939NM00</accession>
<evidence type="ECO:0000313" key="2">
    <source>
        <dbReference type="Proteomes" id="UP000664477"/>
    </source>
</evidence>
<dbReference type="EMBL" id="JAGETQ010000010">
    <property type="protein sequence ID" value="MBO1915873.1"/>
    <property type="molecule type" value="Genomic_DNA"/>
</dbReference>
<proteinExistence type="predicted"/>
<comment type="caution">
    <text evidence="1">The sequence shown here is derived from an EMBL/GenBank/DDBJ whole genome shotgun (WGS) entry which is preliminary data.</text>
</comment>
<sequence>MSADYQDYKIKNGTNGNATAYMQFVNNDWQLVLQTQEVKDFKGERKSFAIEGKIEY</sequence>
<reference evidence="1" key="1">
    <citation type="submission" date="2021-03" db="EMBL/GenBank/DDBJ databases">
        <title>Molecular epidemiology and mechanisms of colistin and carbapenem resistance in Enterobacteriaceae from clinical isolates, the environment and porcine samples in Pretoria, South Africa.</title>
        <authorList>
            <person name="Bogoshi D."/>
            <person name="Mbelle N.M."/>
            <person name="Naidoo V."/>
            <person name="Osei Sekyere J."/>
        </authorList>
    </citation>
    <scope>NUCLEOTIDE SEQUENCE</scope>
    <source>
        <strain evidence="1">C052</strain>
    </source>
</reference>
<organism evidence="1 2">
    <name type="scientific">Providencia rettgeri</name>
    <dbReference type="NCBI Taxonomy" id="587"/>
    <lineage>
        <taxon>Bacteria</taxon>
        <taxon>Pseudomonadati</taxon>
        <taxon>Pseudomonadota</taxon>
        <taxon>Gammaproteobacteria</taxon>
        <taxon>Enterobacterales</taxon>
        <taxon>Morganellaceae</taxon>
        <taxon>Providencia</taxon>
    </lineage>
</organism>